<dbReference type="InterPro" id="IPR013325">
    <property type="entry name" value="RNA_pol_sigma_r2"/>
</dbReference>
<dbReference type="Pfam" id="PF08281">
    <property type="entry name" value="Sigma70_r4_2"/>
    <property type="match status" value="1"/>
</dbReference>
<feature type="domain" description="RNA polymerase sigma factor 70 region 4 type 2" evidence="6">
    <location>
        <begin position="122"/>
        <end position="174"/>
    </location>
</feature>
<dbReference type="RefSeq" id="WP_042124719.1">
    <property type="nucleotide sequence ID" value="NZ_MPTC01000004.1"/>
</dbReference>
<evidence type="ECO:0000313" key="8">
    <source>
        <dbReference type="Proteomes" id="UP000187439"/>
    </source>
</evidence>
<dbReference type="NCBIfam" id="TIGR02937">
    <property type="entry name" value="sigma70-ECF"/>
    <property type="match status" value="1"/>
</dbReference>
<accession>A0A1R0Y5A9</accession>
<keyword evidence="2" id="KW-0805">Transcription regulation</keyword>
<dbReference type="AlphaFoldDB" id="A0A1R0Y5A9"/>
<comment type="similarity">
    <text evidence="1">Belongs to the sigma-70 factor family. ECF subfamily.</text>
</comment>
<dbReference type="SUPFAM" id="SSF88659">
    <property type="entry name" value="Sigma3 and sigma4 domains of RNA polymerase sigma factors"/>
    <property type="match status" value="1"/>
</dbReference>
<dbReference type="InterPro" id="IPR013249">
    <property type="entry name" value="RNA_pol_sigma70_r4_t2"/>
</dbReference>
<dbReference type="InterPro" id="IPR014284">
    <property type="entry name" value="RNA_pol_sigma-70_dom"/>
</dbReference>
<evidence type="ECO:0000256" key="1">
    <source>
        <dbReference type="ARBA" id="ARBA00010641"/>
    </source>
</evidence>
<dbReference type="GO" id="GO:0016987">
    <property type="term" value="F:sigma factor activity"/>
    <property type="evidence" value="ECO:0007669"/>
    <property type="project" value="UniProtKB-KW"/>
</dbReference>
<name>A0A1R0Y5A9_9BACL</name>
<feature type="domain" description="RNA polymerase sigma-70 region 2" evidence="5">
    <location>
        <begin position="25"/>
        <end position="91"/>
    </location>
</feature>
<dbReference type="InterPro" id="IPR013324">
    <property type="entry name" value="RNA_pol_sigma_r3/r4-like"/>
</dbReference>
<dbReference type="InterPro" id="IPR007627">
    <property type="entry name" value="RNA_pol_sigma70_r2"/>
</dbReference>
<reference evidence="7 8" key="1">
    <citation type="submission" date="2016-10" db="EMBL/GenBank/DDBJ databases">
        <title>Paenibacillus species isolates.</title>
        <authorList>
            <person name="Beno S.M."/>
        </authorList>
    </citation>
    <scope>NUCLEOTIDE SEQUENCE [LARGE SCALE GENOMIC DNA]</scope>
    <source>
        <strain evidence="7 8">FSL H7-0710</strain>
    </source>
</reference>
<evidence type="ECO:0000256" key="2">
    <source>
        <dbReference type="ARBA" id="ARBA00023015"/>
    </source>
</evidence>
<keyword evidence="4" id="KW-0804">Transcription</keyword>
<dbReference type="Gene3D" id="1.10.10.10">
    <property type="entry name" value="Winged helix-like DNA-binding domain superfamily/Winged helix DNA-binding domain"/>
    <property type="match status" value="1"/>
</dbReference>
<dbReference type="Pfam" id="PF04542">
    <property type="entry name" value="Sigma70_r2"/>
    <property type="match status" value="1"/>
</dbReference>
<evidence type="ECO:0000259" key="5">
    <source>
        <dbReference type="Pfam" id="PF04542"/>
    </source>
</evidence>
<dbReference type="InterPro" id="IPR036388">
    <property type="entry name" value="WH-like_DNA-bd_sf"/>
</dbReference>
<organism evidence="7 8">
    <name type="scientific">Paenibacillus odorifer</name>
    <dbReference type="NCBI Taxonomy" id="189426"/>
    <lineage>
        <taxon>Bacteria</taxon>
        <taxon>Bacillati</taxon>
        <taxon>Bacillota</taxon>
        <taxon>Bacilli</taxon>
        <taxon>Bacillales</taxon>
        <taxon>Paenibacillaceae</taxon>
        <taxon>Paenibacillus</taxon>
    </lineage>
</organism>
<sequence>MKHPNENSKLITLAQAGSREAFSELYDATIRDVYQTVHFLVRESSDVDDIVQEIYLQMHRSLERFDMERPFRPWLMGLVMRQIYAYRRKRWTHLRILKKAEHADLIMEHEFTNDVVDRLSNQALLASVECLPFKLKQVIILHYLNEFSQEESALILGIPLGTVKSRIHAALHKLRQKPANHILFKGKVVDLDEFQ</sequence>
<protein>
    <submittedName>
        <fullName evidence="7">RNA polymerase subunit sigma</fullName>
    </submittedName>
</protein>
<dbReference type="PANTHER" id="PTHR43133">
    <property type="entry name" value="RNA POLYMERASE ECF-TYPE SIGMA FACTO"/>
    <property type="match status" value="1"/>
</dbReference>
<dbReference type="Gene3D" id="1.10.1740.10">
    <property type="match status" value="1"/>
</dbReference>
<evidence type="ECO:0000259" key="6">
    <source>
        <dbReference type="Pfam" id="PF08281"/>
    </source>
</evidence>
<comment type="caution">
    <text evidence="7">The sequence shown here is derived from an EMBL/GenBank/DDBJ whole genome shotgun (WGS) entry which is preliminary data.</text>
</comment>
<dbReference type="PANTHER" id="PTHR43133:SF60">
    <property type="entry name" value="RNA POLYMERASE SIGMA FACTOR SIGV"/>
    <property type="match status" value="1"/>
</dbReference>
<dbReference type="NCBIfam" id="NF009195">
    <property type="entry name" value="PRK12543.1"/>
    <property type="match status" value="1"/>
</dbReference>
<keyword evidence="3" id="KW-0731">Sigma factor</keyword>
<proteinExistence type="inferred from homology"/>
<gene>
    <name evidence="7" type="ORF">BSK52_06565</name>
</gene>
<evidence type="ECO:0000256" key="4">
    <source>
        <dbReference type="ARBA" id="ARBA00023163"/>
    </source>
</evidence>
<dbReference type="EMBL" id="MPTC01000004">
    <property type="protein sequence ID" value="OMD42469.1"/>
    <property type="molecule type" value="Genomic_DNA"/>
</dbReference>
<dbReference type="CDD" id="cd06171">
    <property type="entry name" value="Sigma70_r4"/>
    <property type="match status" value="1"/>
</dbReference>
<dbReference type="GO" id="GO:0003677">
    <property type="term" value="F:DNA binding"/>
    <property type="evidence" value="ECO:0007669"/>
    <property type="project" value="InterPro"/>
</dbReference>
<dbReference type="OrthoDB" id="9785675at2"/>
<evidence type="ECO:0000256" key="3">
    <source>
        <dbReference type="ARBA" id="ARBA00023082"/>
    </source>
</evidence>
<dbReference type="Proteomes" id="UP000187439">
    <property type="component" value="Unassembled WGS sequence"/>
</dbReference>
<dbReference type="GO" id="GO:0006352">
    <property type="term" value="P:DNA-templated transcription initiation"/>
    <property type="evidence" value="ECO:0007669"/>
    <property type="project" value="InterPro"/>
</dbReference>
<dbReference type="SUPFAM" id="SSF88946">
    <property type="entry name" value="Sigma2 domain of RNA polymerase sigma factors"/>
    <property type="match status" value="1"/>
</dbReference>
<evidence type="ECO:0000313" key="7">
    <source>
        <dbReference type="EMBL" id="OMD42469.1"/>
    </source>
</evidence>
<dbReference type="InterPro" id="IPR039425">
    <property type="entry name" value="RNA_pol_sigma-70-like"/>
</dbReference>